<dbReference type="InterPro" id="IPR016186">
    <property type="entry name" value="C-type_lectin-like/link_sf"/>
</dbReference>
<dbReference type="Gene3D" id="3.10.100.10">
    <property type="entry name" value="Mannose-Binding Protein A, subunit A"/>
    <property type="match status" value="1"/>
</dbReference>
<reference evidence="5" key="1">
    <citation type="journal article" date="2023" name="G3 (Bethesda)">
        <title>Whole genome assembly and annotation of the endangered Caribbean coral Acropora cervicornis.</title>
        <authorList>
            <person name="Selwyn J.D."/>
            <person name="Vollmer S.V."/>
        </authorList>
    </citation>
    <scope>NUCLEOTIDE SEQUENCE</scope>
    <source>
        <strain evidence="5">K2</strain>
    </source>
</reference>
<dbReference type="InterPro" id="IPR050111">
    <property type="entry name" value="C-type_lectin/snaclec_domain"/>
</dbReference>
<sequence length="301" mass="33794">MKTFDFLVILKRESLLILILLSLAHADKEKETATAASRKGINKKFEFVNFKEDKLSFLNITALVKRVVEDSLSCAFSCLDNLACFSFNIAAFPDKAGKFVCEILSSDKYSNSENFLPSKTLHHFSIVSPCSNLPCKGDGKCVTLYQTNRYICVCNRGFRGKHCEIDTCPADFLVHGKSCYYVANSSSAATWNKSRRFCQNLGADLAVIKSKDENQFAYNLLRNTSGVSDGWIGLYRKADNKFYWLDGRPAKGHFQKWNDGEPNDYGGNEDCVHLNGGNSDGEWNDQICSYTSHVAICQWPI</sequence>
<dbReference type="SMART" id="SM00181">
    <property type="entry name" value="EGF"/>
    <property type="match status" value="1"/>
</dbReference>
<dbReference type="SMART" id="SM00034">
    <property type="entry name" value="CLECT"/>
    <property type="match status" value="1"/>
</dbReference>
<gene>
    <name evidence="5" type="ORF">P5673_003360</name>
</gene>
<feature type="disulfide bond" evidence="1">
    <location>
        <begin position="154"/>
        <end position="163"/>
    </location>
</feature>
<name>A0AAD9R2J2_ACRCE</name>
<organism evidence="5 6">
    <name type="scientific">Acropora cervicornis</name>
    <name type="common">Staghorn coral</name>
    <dbReference type="NCBI Taxonomy" id="6130"/>
    <lineage>
        <taxon>Eukaryota</taxon>
        <taxon>Metazoa</taxon>
        <taxon>Cnidaria</taxon>
        <taxon>Anthozoa</taxon>
        <taxon>Hexacorallia</taxon>
        <taxon>Scleractinia</taxon>
        <taxon>Astrocoeniina</taxon>
        <taxon>Acroporidae</taxon>
        <taxon>Acropora</taxon>
    </lineage>
</organism>
<feature type="chain" id="PRO_5041921045" evidence="2">
    <location>
        <begin position="27"/>
        <end position="301"/>
    </location>
</feature>
<evidence type="ECO:0000256" key="2">
    <source>
        <dbReference type="SAM" id="SignalP"/>
    </source>
</evidence>
<evidence type="ECO:0000259" key="4">
    <source>
        <dbReference type="PROSITE" id="PS50041"/>
    </source>
</evidence>
<evidence type="ECO:0000313" key="5">
    <source>
        <dbReference type="EMBL" id="KAK2571944.1"/>
    </source>
</evidence>
<feature type="signal peptide" evidence="2">
    <location>
        <begin position="1"/>
        <end position="26"/>
    </location>
</feature>
<dbReference type="PANTHER" id="PTHR22803">
    <property type="entry name" value="MANNOSE, PHOSPHOLIPASE, LECTIN RECEPTOR RELATED"/>
    <property type="match status" value="1"/>
</dbReference>
<dbReference type="PROSITE" id="PS50026">
    <property type="entry name" value="EGF_3"/>
    <property type="match status" value="1"/>
</dbReference>
<evidence type="ECO:0000256" key="1">
    <source>
        <dbReference type="PROSITE-ProRule" id="PRU00076"/>
    </source>
</evidence>
<evidence type="ECO:0000259" key="3">
    <source>
        <dbReference type="PROSITE" id="PS50026"/>
    </source>
</evidence>
<feature type="disulfide bond" evidence="1">
    <location>
        <begin position="135"/>
        <end position="152"/>
    </location>
</feature>
<dbReference type="Proteomes" id="UP001249851">
    <property type="component" value="Unassembled WGS sequence"/>
</dbReference>
<dbReference type="SUPFAM" id="SSF57196">
    <property type="entry name" value="EGF/Laminin"/>
    <property type="match status" value="1"/>
</dbReference>
<dbReference type="Gene3D" id="2.10.25.10">
    <property type="entry name" value="Laminin"/>
    <property type="match status" value="1"/>
</dbReference>
<keyword evidence="1" id="KW-0245">EGF-like domain</keyword>
<dbReference type="PROSITE" id="PS00022">
    <property type="entry name" value="EGF_1"/>
    <property type="match status" value="1"/>
</dbReference>
<comment type="caution">
    <text evidence="5">The sequence shown here is derived from an EMBL/GenBank/DDBJ whole genome shotgun (WGS) entry which is preliminary data.</text>
</comment>
<dbReference type="InterPro" id="IPR016187">
    <property type="entry name" value="CTDL_fold"/>
</dbReference>
<evidence type="ECO:0000313" key="6">
    <source>
        <dbReference type="Proteomes" id="UP001249851"/>
    </source>
</evidence>
<dbReference type="SUPFAM" id="SSF56436">
    <property type="entry name" value="C-type lectin-like"/>
    <property type="match status" value="1"/>
</dbReference>
<keyword evidence="1" id="KW-1015">Disulfide bond</keyword>
<dbReference type="Pfam" id="PF00008">
    <property type="entry name" value="EGF"/>
    <property type="match status" value="1"/>
</dbReference>
<dbReference type="InterPro" id="IPR001304">
    <property type="entry name" value="C-type_lectin-like"/>
</dbReference>
<dbReference type="AlphaFoldDB" id="A0AAD9R2J2"/>
<accession>A0AAD9R2J2</accession>
<reference evidence="5" key="2">
    <citation type="journal article" date="2023" name="Science">
        <title>Genomic signatures of disease resistance in endangered staghorn corals.</title>
        <authorList>
            <person name="Vollmer S.V."/>
            <person name="Selwyn J.D."/>
            <person name="Despard B.A."/>
            <person name="Roesel C.L."/>
        </authorList>
    </citation>
    <scope>NUCLEOTIDE SEQUENCE</scope>
    <source>
        <strain evidence="5">K2</strain>
    </source>
</reference>
<dbReference type="InterPro" id="IPR000742">
    <property type="entry name" value="EGF"/>
</dbReference>
<dbReference type="PROSITE" id="PS01186">
    <property type="entry name" value="EGF_2"/>
    <property type="match status" value="1"/>
</dbReference>
<dbReference type="PROSITE" id="PS50041">
    <property type="entry name" value="C_TYPE_LECTIN_2"/>
    <property type="match status" value="1"/>
</dbReference>
<protein>
    <submittedName>
        <fullName evidence="5">C-type lectin domain family 10 member A</fullName>
    </submittedName>
</protein>
<keyword evidence="2" id="KW-0732">Signal</keyword>
<dbReference type="EMBL" id="JARQWQ010000005">
    <property type="protein sequence ID" value="KAK2571944.1"/>
    <property type="molecule type" value="Genomic_DNA"/>
</dbReference>
<feature type="domain" description="C-type lectin" evidence="4">
    <location>
        <begin position="175"/>
        <end position="289"/>
    </location>
</feature>
<feature type="domain" description="EGF-like" evidence="3">
    <location>
        <begin position="126"/>
        <end position="164"/>
    </location>
</feature>
<keyword evidence="6" id="KW-1185">Reference proteome</keyword>
<dbReference type="CDD" id="cd00054">
    <property type="entry name" value="EGF_CA"/>
    <property type="match status" value="1"/>
</dbReference>
<dbReference type="Pfam" id="PF00059">
    <property type="entry name" value="Lectin_C"/>
    <property type="match status" value="1"/>
</dbReference>
<comment type="caution">
    <text evidence="1">Lacks conserved residue(s) required for the propagation of feature annotation.</text>
</comment>
<proteinExistence type="predicted"/>